<feature type="transmembrane region" description="Helical" evidence="1">
    <location>
        <begin position="102"/>
        <end position="129"/>
    </location>
</feature>
<evidence type="ECO:0000313" key="2">
    <source>
        <dbReference type="EMBL" id="MCA9379827.1"/>
    </source>
</evidence>
<organism evidence="2 3">
    <name type="scientific">Candidatus Dojkabacteria bacterium</name>
    <dbReference type="NCBI Taxonomy" id="2099670"/>
    <lineage>
        <taxon>Bacteria</taxon>
        <taxon>Candidatus Dojkabacteria</taxon>
    </lineage>
</organism>
<reference evidence="2" key="2">
    <citation type="journal article" date="2021" name="Microbiome">
        <title>Successional dynamics and alternative stable states in a saline activated sludge microbial community over 9 years.</title>
        <authorList>
            <person name="Wang Y."/>
            <person name="Ye J."/>
            <person name="Ju F."/>
            <person name="Liu L."/>
            <person name="Boyd J.A."/>
            <person name="Deng Y."/>
            <person name="Parks D.H."/>
            <person name="Jiang X."/>
            <person name="Yin X."/>
            <person name="Woodcroft B.J."/>
            <person name="Tyson G.W."/>
            <person name="Hugenholtz P."/>
            <person name="Polz M.F."/>
            <person name="Zhang T."/>
        </authorList>
    </citation>
    <scope>NUCLEOTIDE SEQUENCE</scope>
    <source>
        <strain evidence="2">HKST-UBA15</strain>
    </source>
</reference>
<dbReference type="EMBL" id="JAGQLL010000014">
    <property type="protein sequence ID" value="MCA9379827.1"/>
    <property type="molecule type" value="Genomic_DNA"/>
</dbReference>
<keyword evidence="1" id="KW-0812">Transmembrane</keyword>
<protein>
    <submittedName>
        <fullName evidence="2">Uncharacterized protein</fullName>
    </submittedName>
</protein>
<proteinExistence type="predicted"/>
<gene>
    <name evidence="2" type="ORF">KC675_01465</name>
</gene>
<reference evidence="2" key="1">
    <citation type="submission" date="2020-04" db="EMBL/GenBank/DDBJ databases">
        <authorList>
            <person name="Zhang T."/>
        </authorList>
    </citation>
    <scope>NUCLEOTIDE SEQUENCE</scope>
    <source>
        <strain evidence="2">HKST-UBA15</strain>
    </source>
</reference>
<name>A0A955I8R3_9BACT</name>
<sequence>MSAIKVIKKIKSGDLTDKWFYSKPNLFLRQLHIYVKGDALVIIPIWIFILVTGFFSWKFMLLEIGVFLTLRGLGEMIYWLLQQFGEKKYRPSTSHKKLGNNAIYILYQLSGFRNAFIGIVLALFVLIYLF</sequence>
<evidence type="ECO:0000313" key="3">
    <source>
        <dbReference type="Proteomes" id="UP000745577"/>
    </source>
</evidence>
<dbReference type="AlphaFoldDB" id="A0A955I8R3"/>
<keyword evidence="1" id="KW-0472">Membrane</keyword>
<evidence type="ECO:0000256" key="1">
    <source>
        <dbReference type="SAM" id="Phobius"/>
    </source>
</evidence>
<keyword evidence="1" id="KW-1133">Transmembrane helix</keyword>
<accession>A0A955I8R3</accession>
<dbReference type="Proteomes" id="UP000745577">
    <property type="component" value="Unassembled WGS sequence"/>
</dbReference>
<feature type="transmembrane region" description="Helical" evidence="1">
    <location>
        <begin position="61"/>
        <end position="81"/>
    </location>
</feature>
<feature type="transmembrane region" description="Helical" evidence="1">
    <location>
        <begin position="33"/>
        <end position="55"/>
    </location>
</feature>
<comment type="caution">
    <text evidence="2">The sequence shown here is derived from an EMBL/GenBank/DDBJ whole genome shotgun (WGS) entry which is preliminary data.</text>
</comment>